<dbReference type="Pfam" id="PF03133">
    <property type="entry name" value="TTL"/>
    <property type="match status" value="1"/>
</dbReference>
<evidence type="ECO:0000256" key="1">
    <source>
        <dbReference type="SAM" id="Phobius"/>
    </source>
</evidence>
<dbReference type="OrthoDB" id="202825at2759"/>
<protein>
    <recommendedName>
        <fullName evidence="4">Tubulin polyglutamylase TTLL6</fullName>
    </recommendedName>
</protein>
<evidence type="ECO:0000313" key="3">
    <source>
        <dbReference type="Proteomes" id="UP000801492"/>
    </source>
</evidence>
<dbReference type="InterPro" id="IPR053317">
    <property type="entry name" value="Tubulin_polyglutamylase"/>
</dbReference>
<comment type="caution">
    <text evidence="2">The sequence shown here is derived from an EMBL/GenBank/DDBJ whole genome shotgun (WGS) entry which is preliminary data.</text>
</comment>
<keyword evidence="1" id="KW-1133">Transmembrane helix</keyword>
<dbReference type="InterPro" id="IPR004344">
    <property type="entry name" value="TTL/TTLL_fam"/>
</dbReference>
<dbReference type="Proteomes" id="UP000801492">
    <property type="component" value="Unassembled WGS sequence"/>
</dbReference>
<dbReference type="Gene3D" id="3.30.470.20">
    <property type="entry name" value="ATP-grasp fold, B domain"/>
    <property type="match status" value="1"/>
</dbReference>
<organism evidence="2 3">
    <name type="scientific">Ignelater luminosus</name>
    <name type="common">Cucubano</name>
    <name type="synonym">Pyrophorus luminosus</name>
    <dbReference type="NCBI Taxonomy" id="2038154"/>
    <lineage>
        <taxon>Eukaryota</taxon>
        <taxon>Metazoa</taxon>
        <taxon>Ecdysozoa</taxon>
        <taxon>Arthropoda</taxon>
        <taxon>Hexapoda</taxon>
        <taxon>Insecta</taxon>
        <taxon>Pterygota</taxon>
        <taxon>Neoptera</taxon>
        <taxon>Endopterygota</taxon>
        <taxon>Coleoptera</taxon>
        <taxon>Polyphaga</taxon>
        <taxon>Elateriformia</taxon>
        <taxon>Elateroidea</taxon>
        <taxon>Elateridae</taxon>
        <taxon>Agrypninae</taxon>
        <taxon>Pyrophorini</taxon>
        <taxon>Ignelater</taxon>
    </lineage>
</organism>
<sequence>MEVTKEMITDSNKITTAESKMDKVHTKTKLSNKQSDKYSAQYFTFLSKETCIAVTIVLIAIIAVLTFSFKEYAKCFIEKEQSNIRKYWVYGKNVKSGHLNNVFLVLDRLGYKEYSNATDWDLLWAHDYPFRAIPSKLINLKPHQKVNKMPGSAYITSKVDLVTSGLKYIPPAFRLPKDKQKLLEYAEKNPNVQFVQKNNNHRNIFIRKIDEIDMEKEGTFVQEFVDKPLLVNGYKFDIGVFTIFTSVDPLRMYIYNGESGLRFCAAPYYPFNASNVDKYVVGDNYLPLWEVPEIEYFYNTLGFNMKESLNAYLRSKNKNPDVIWEQIEDSLRIVGLAKEQHIIAAMKEYPSKRSFFEMMRFDFVVTEDLKVYLMEANMSPNLSSAHFTANQILFEQVIFNLFGLVGIGERTTRNTVVTGLEQEMQVADKNIVVFPTECNSSTCRTSCVSPLCQLCRPCLSDETKMTLKQAYIEHVNRGDCKRIFPPSMKPEKLEEDLKQYSAENQLHYRWFQGKCLLDASWCV</sequence>
<evidence type="ECO:0000313" key="2">
    <source>
        <dbReference type="EMBL" id="KAF2901432.1"/>
    </source>
</evidence>
<accession>A0A8K0DE74</accession>
<gene>
    <name evidence="2" type="ORF">ILUMI_04756</name>
</gene>
<keyword evidence="1" id="KW-0812">Transmembrane</keyword>
<feature type="transmembrane region" description="Helical" evidence="1">
    <location>
        <begin position="51"/>
        <end position="69"/>
    </location>
</feature>
<dbReference type="PANTHER" id="PTHR47113:SF1">
    <property type="entry name" value="LD09343P"/>
    <property type="match status" value="1"/>
</dbReference>
<dbReference type="PANTHER" id="PTHR47113">
    <property type="entry name" value="LD09343P"/>
    <property type="match status" value="1"/>
</dbReference>
<proteinExistence type="predicted"/>
<dbReference type="SUPFAM" id="SSF56059">
    <property type="entry name" value="Glutathione synthetase ATP-binding domain-like"/>
    <property type="match status" value="1"/>
</dbReference>
<evidence type="ECO:0008006" key="4">
    <source>
        <dbReference type="Google" id="ProtNLM"/>
    </source>
</evidence>
<dbReference type="AlphaFoldDB" id="A0A8K0DE74"/>
<name>A0A8K0DE74_IGNLU</name>
<reference evidence="2" key="1">
    <citation type="submission" date="2019-08" db="EMBL/GenBank/DDBJ databases">
        <title>The genome of the North American firefly Photinus pyralis.</title>
        <authorList>
            <consortium name="Photinus pyralis genome working group"/>
            <person name="Fallon T.R."/>
            <person name="Sander Lower S.E."/>
            <person name="Weng J.-K."/>
        </authorList>
    </citation>
    <scope>NUCLEOTIDE SEQUENCE</scope>
    <source>
        <strain evidence="2">TRF0915ILg1</strain>
        <tissue evidence="2">Whole body</tissue>
    </source>
</reference>
<dbReference type="PROSITE" id="PS51221">
    <property type="entry name" value="TTL"/>
    <property type="match status" value="1"/>
</dbReference>
<keyword evidence="1" id="KW-0472">Membrane</keyword>
<keyword evidence="3" id="KW-1185">Reference proteome</keyword>
<dbReference type="EMBL" id="VTPC01001644">
    <property type="protein sequence ID" value="KAF2901432.1"/>
    <property type="molecule type" value="Genomic_DNA"/>
</dbReference>